<dbReference type="EMBL" id="SNXS01000008">
    <property type="protein sequence ID" value="TDP62230.1"/>
    <property type="molecule type" value="Genomic_DNA"/>
</dbReference>
<accession>A0A4R6QHZ4</accession>
<sequence>MLLTSRLSKSLEREIAKAGNPIELACLKAQRAILLMRHGHLPEAREVLTALHQQAFQYPNPALGAWLHLAEGLMSYYTDFSSSARDKVLRAHAISRSAGMRPLQALSAAWLAHIHFAEHQLEPMALYLAETLRLAAPDQHAARSRACMVAAQGYHFADRMGQASSWYMRARTHANAEGDDATLSHLIHNMAQLRTAQARRAHLTGRPTAADGGLMLGADSIQHYDEAVGGSAMEGLVPILRAQVLVVEGDFAGAQALYEEHLPRAMSLGLARLGSSLLADLAWCRVNTGQAEHALRQAHESEVELDPDCDVDDRAATHARLAQVYTALGDSAAARRHTDLAETAWLEFGVQQRQWATALDEGLAGL</sequence>
<evidence type="ECO:0000313" key="1">
    <source>
        <dbReference type="EMBL" id="TDP62230.1"/>
    </source>
</evidence>
<comment type="caution">
    <text evidence="1">The sequence shown here is derived from an EMBL/GenBank/DDBJ whole genome shotgun (WGS) entry which is preliminary data.</text>
</comment>
<dbReference type="Gene3D" id="1.25.40.10">
    <property type="entry name" value="Tetratricopeptide repeat domain"/>
    <property type="match status" value="1"/>
</dbReference>
<evidence type="ECO:0000313" key="2">
    <source>
        <dbReference type="Proteomes" id="UP000295361"/>
    </source>
</evidence>
<dbReference type="SUPFAM" id="SSF48452">
    <property type="entry name" value="TPR-like"/>
    <property type="match status" value="1"/>
</dbReference>
<dbReference type="InParanoid" id="A0A4R6QHZ4"/>
<keyword evidence="2" id="KW-1185">Reference proteome</keyword>
<dbReference type="RefSeq" id="WP_133703113.1">
    <property type="nucleotide sequence ID" value="NZ_SNXS01000008.1"/>
</dbReference>
<dbReference type="InterPro" id="IPR011990">
    <property type="entry name" value="TPR-like_helical_dom_sf"/>
</dbReference>
<dbReference type="AlphaFoldDB" id="A0A4R6QHZ4"/>
<reference evidence="1 2" key="1">
    <citation type="submission" date="2019-03" db="EMBL/GenBank/DDBJ databases">
        <title>Genomic Encyclopedia of Type Strains, Phase IV (KMG-IV): sequencing the most valuable type-strain genomes for metagenomic binning, comparative biology and taxonomic classification.</title>
        <authorList>
            <person name="Goeker M."/>
        </authorList>
    </citation>
    <scope>NUCLEOTIDE SEQUENCE [LARGE SCALE GENOMIC DNA]</scope>
    <source>
        <strain evidence="1 2">DSM 16998</strain>
    </source>
</reference>
<dbReference type="OrthoDB" id="9148153at2"/>
<dbReference type="Proteomes" id="UP000295361">
    <property type="component" value="Unassembled WGS sequence"/>
</dbReference>
<evidence type="ECO:0008006" key="3">
    <source>
        <dbReference type="Google" id="ProtNLM"/>
    </source>
</evidence>
<name>A0A4R6QHZ4_9BURK</name>
<gene>
    <name evidence="1" type="ORF">DES47_10842</name>
</gene>
<organism evidence="1 2">
    <name type="scientific">Roseateles toxinivorans</name>
    <dbReference type="NCBI Taxonomy" id="270368"/>
    <lineage>
        <taxon>Bacteria</taxon>
        <taxon>Pseudomonadati</taxon>
        <taxon>Pseudomonadota</taxon>
        <taxon>Betaproteobacteria</taxon>
        <taxon>Burkholderiales</taxon>
        <taxon>Sphaerotilaceae</taxon>
        <taxon>Roseateles</taxon>
    </lineage>
</organism>
<protein>
    <recommendedName>
        <fullName evidence="3">Tetratricopeptide repeat protein</fullName>
    </recommendedName>
</protein>
<proteinExistence type="predicted"/>